<gene>
    <name evidence="1" type="ORF">E0485_15065</name>
</gene>
<proteinExistence type="predicted"/>
<reference evidence="1 2" key="1">
    <citation type="submission" date="2019-03" db="EMBL/GenBank/DDBJ databases">
        <authorList>
            <person name="Kim M.K.M."/>
        </authorList>
    </citation>
    <scope>NUCLEOTIDE SEQUENCE [LARGE SCALE GENOMIC DNA]</scope>
    <source>
        <strain evidence="1 2">18JY21-1</strain>
    </source>
</reference>
<comment type="caution">
    <text evidence="1">The sequence shown here is derived from an EMBL/GenBank/DDBJ whole genome shotgun (WGS) entry which is preliminary data.</text>
</comment>
<dbReference type="EMBL" id="SKFG01000014">
    <property type="protein sequence ID" value="TCZ76156.1"/>
    <property type="molecule type" value="Genomic_DNA"/>
</dbReference>
<evidence type="ECO:0000313" key="2">
    <source>
        <dbReference type="Proteomes" id="UP000295418"/>
    </source>
</evidence>
<organism evidence="1 2">
    <name type="scientific">Paenibacillus albiflavus</name>
    <dbReference type="NCBI Taxonomy" id="2545760"/>
    <lineage>
        <taxon>Bacteria</taxon>
        <taxon>Bacillati</taxon>
        <taxon>Bacillota</taxon>
        <taxon>Bacilli</taxon>
        <taxon>Bacillales</taxon>
        <taxon>Paenibacillaceae</taxon>
        <taxon>Paenibacillus</taxon>
    </lineage>
</organism>
<dbReference type="AlphaFoldDB" id="A0A4R4E8N2"/>
<dbReference type="Proteomes" id="UP000295418">
    <property type="component" value="Unassembled WGS sequence"/>
</dbReference>
<dbReference type="RefSeq" id="WP_132418882.1">
    <property type="nucleotide sequence ID" value="NZ_SKFG01000014.1"/>
</dbReference>
<evidence type="ECO:0000313" key="1">
    <source>
        <dbReference type="EMBL" id="TCZ76156.1"/>
    </source>
</evidence>
<name>A0A4R4E8N2_9BACL</name>
<keyword evidence="2" id="KW-1185">Reference proteome</keyword>
<sequence length="143" mass="16752">MVDLIEQAVEKFEQIYSVSVNAIYSENGRIYPNELYLKLRSEGRRDELNRLYCIANCNTALKYDGEELDSANKQLQELLRNPKRKNNETIDYLSKTLIPLYQERIDDYTKLKKIKILQWSGMATEEIKTDYATGQIDMFDIAP</sequence>
<protein>
    <submittedName>
        <fullName evidence="1">Uncharacterized protein</fullName>
    </submittedName>
</protein>
<accession>A0A4R4E8N2</accession>